<reference evidence="10" key="2">
    <citation type="submission" date="2016-01" db="EMBL/GenBank/DDBJ databases">
        <authorList>
            <person name="McClelland M."/>
            <person name="Jain A."/>
            <person name="Saraogi P."/>
            <person name="Mendelson R."/>
            <person name="Westerman R."/>
            <person name="SanMiguel P."/>
            <person name="Csonka L."/>
        </authorList>
    </citation>
    <scope>NUCLEOTIDE SEQUENCE</scope>
    <source>
        <strain evidence="10">CL09T03C01</strain>
    </source>
</reference>
<feature type="transmembrane region" description="Helical" evidence="7">
    <location>
        <begin position="9"/>
        <end position="32"/>
    </location>
</feature>
<evidence type="ECO:0000313" key="13">
    <source>
        <dbReference type="Proteomes" id="UP000056419"/>
    </source>
</evidence>
<dbReference type="GO" id="GO:0022857">
    <property type="term" value="F:transmembrane transporter activity"/>
    <property type="evidence" value="ECO:0007669"/>
    <property type="project" value="InterPro"/>
</dbReference>
<reference evidence="14 15" key="3">
    <citation type="submission" date="2018-08" db="EMBL/GenBank/DDBJ databases">
        <title>A genome reference for cultivated species of the human gut microbiota.</title>
        <authorList>
            <person name="Zou Y."/>
            <person name="Xue W."/>
            <person name="Luo G."/>
        </authorList>
    </citation>
    <scope>NUCLEOTIDE SEQUENCE [LARGE SCALE GENOMIC DNA]</scope>
    <source>
        <strain evidence="12 15">AF35-20</strain>
        <strain evidence="11 14">AM40-34</strain>
    </source>
</reference>
<keyword evidence="6 7" id="KW-0472">Membrane</keyword>
<evidence type="ECO:0000256" key="4">
    <source>
        <dbReference type="ARBA" id="ARBA00022692"/>
    </source>
</evidence>
<dbReference type="EMBL" id="WCLE01000007">
    <property type="protein sequence ID" value="KAB5315490.1"/>
    <property type="molecule type" value="Genomic_DNA"/>
</dbReference>
<feature type="domain" description="Major facilitator superfamily (MFS) profile" evidence="8">
    <location>
        <begin position="10"/>
        <end position="383"/>
    </location>
</feature>
<evidence type="ECO:0000256" key="6">
    <source>
        <dbReference type="ARBA" id="ARBA00023136"/>
    </source>
</evidence>
<evidence type="ECO:0000313" key="10">
    <source>
        <dbReference type="EMBL" id="KWR56569.1"/>
    </source>
</evidence>
<evidence type="ECO:0000313" key="12">
    <source>
        <dbReference type="EMBL" id="RHM22120.1"/>
    </source>
</evidence>
<name>A0A108TB16_BACSE</name>
<reference evidence="10 13" key="1">
    <citation type="journal article" date="2016" name="BMC Genomics">
        <title>Type VI secretion systems of human gut Bacteroidales segregate into three genetic architectures, two of which are contained on mobile genetic elements.</title>
        <authorList>
            <person name="Coyne M.J."/>
            <person name="Roelofs K.G."/>
            <person name="Comstock L.E."/>
        </authorList>
    </citation>
    <scope>NUCLEOTIDE SEQUENCE [LARGE SCALE GENOMIC DNA]</scope>
    <source>
        <strain evidence="10 13">CL09T03C01</strain>
    </source>
</reference>
<dbReference type="SUPFAM" id="SSF103473">
    <property type="entry name" value="MFS general substrate transporter"/>
    <property type="match status" value="1"/>
</dbReference>
<comment type="similarity">
    <text evidence="2">Belongs to the major facilitator superfamily.</text>
</comment>
<evidence type="ECO:0000256" key="2">
    <source>
        <dbReference type="ARBA" id="ARBA00008335"/>
    </source>
</evidence>
<feature type="transmembrane region" description="Helical" evidence="7">
    <location>
        <begin position="241"/>
        <end position="262"/>
    </location>
</feature>
<organism evidence="10 13">
    <name type="scientific">Bacteroides stercoris</name>
    <dbReference type="NCBI Taxonomy" id="46506"/>
    <lineage>
        <taxon>Bacteria</taxon>
        <taxon>Pseudomonadati</taxon>
        <taxon>Bacteroidota</taxon>
        <taxon>Bacteroidia</taxon>
        <taxon>Bacteroidales</taxon>
        <taxon>Bacteroidaceae</taxon>
        <taxon>Bacteroides</taxon>
    </lineage>
</organism>
<dbReference type="EMBL" id="QRPN01000002">
    <property type="protein sequence ID" value="RHM22120.1"/>
    <property type="molecule type" value="Genomic_DNA"/>
</dbReference>
<dbReference type="Proteomes" id="UP000056419">
    <property type="component" value="Unassembled WGS sequence"/>
</dbReference>
<dbReference type="STRING" id="46506.AA415_00878"/>
<dbReference type="Pfam" id="PF07690">
    <property type="entry name" value="MFS_1"/>
    <property type="match status" value="1"/>
</dbReference>
<dbReference type="InterPro" id="IPR036259">
    <property type="entry name" value="MFS_trans_sf"/>
</dbReference>
<evidence type="ECO:0000313" key="14">
    <source>
        <dbReference type="Proteomes" id="UP000283482"/>
    </source>
</evidence>
<keyword evidence="5 7" id="KW-1133">Transmembrane helix</keyword>
<sequence>MNSGYHKNLVFTAACIGMCFFGVSMITLGSVLPSLVTKLELSGLQTTSLVTFLPIGMLAGSLIFGPIADRFGHKALLVPSCIIVLSGLEGLIFFESIPLLQISIVGIGLGGGILNGETNALVSDISGESEKGSRISFLGVFYGLGALGIPSLLGILSEHYSFETILQGIGIIMLAGILFCIPIRFPAPKQAQGFPVKEGLGLLKESSLLLLSFILFFQSGIEGVCNNWSTSYFGQVTDIPANQGLIALTCMVAGLTVARMLQIVLFKKIQPAKVLPYSLILTATGFALLTAAPGFIRAAAGMAVIGMGLSSTYPVILSILGTRYPSLSGTAFGIALAIALIGQTAMNGLMGMVFTYDNGIVLYPYIMIGSLAIMLVLFKRSLK</sequence>
<dbReference type="InterPro" id="IPR011701">
    <property type="entry name" value="MFS"/>
</dbReference>
<evidence type="ECO:0000256" key="5">
    <source>
        <dbReference type="ARBA" id="ARBA00022989"/>
    </source>
</evidence>
<protein>
    <submittedName>
        <fullName evidence="9">MFS transporter</fullName>
    </submittedName>
    <submittedName>
        <fullName evidence="10">Putative transporter</fullName>
    </submittedName>
</protein>
<dbReference type="AlphaFoldDB" id="A0A108TB16"/>
<dbReference type="PANTHER" id="PTHR23514">
    <property type="entry name" value="BYPASS OF STOP CODON PROTEIN 6"/>
    <property type="match status" value="1"/>
</dbReference>
<evidence type="ECO:0000313" key="9">
    <source>
        <dbReference type="EMBL" id="KAB5315490.1"/>
    </source>
</evidence>
<keyword evidence="13" id="KW-1185">Reference proteome</keyword>
<dbReference type="InterPro" id="IPR051788">
    <property type="entry name" value="MFS_Transporter"/>
</dbReference>
<feature type="transmembrane region" description="Helical" evidence="7">
    <location>
        <begin position="134"/>
        <end position="153"/>
    </location>
</feature>
<comment type="caution">
    <text evidence="10">The sequence shown here is derived from an EMBL/GenBank/DDBJ whole genome shotgun (WGS) entry which is preliminary data.</text>
</comment>
<dbReference type="GO" id="GO:0012505">
    <property type="term" value="C:endomembrane system"/>
    <property type="evidence" value="ECO:0007669"/>
    <property type="project" value="UniProtKB-SubCell"/>
</dbReference>
<proteinExistence type="inferred from homology"/>
<dbReference type="PANTHER" id="PTHR23514:SF3">
    <property type="entry name" value="BYPASS OF STOP CODON PROTEIN 6"/>
    <property type="match status" value="1"/>
</dbReference>
<dbReference type="PROSITE" id="PS50850">
    <property type="entry name" value="MFS"/>
    <property type="match status" value="1"/>
</dbReference>
<dbReference type="EMBL" id="QSGN01000005">
    <property type="protein sequence ID" value="RHB31793.1"/>
    <property type="molecule type" value="Genomic_DNA"/>
</dbReference>
<feature type="transmembrane region" description="Helical" evidence="7">
    <location>
        <begin position="165"/>
        <end position="187"/>
    </location>
</feature>
<feature type="transmembrane region" description="Helical" evidence="7">
    <location>
        <begin position="100"/>
        <end position="122"/>
    </location>
</feature>
<reference evidence="9 16" key="4">
    <citation type="journal article" date="2019" name="Nat. Med.">
        <title>A library of human gut bacterial isolates paired with longitudinal multiomics data enables mechanistic microbiome research.</title>
        <authorList>
            <person name="Poyet M."/>
            <person name="Groussin M."/>
            <person name="Gibbons S.M."/>
            <person name="Avila-Pacheco J."/>
            <person name="Jiang X."/>
            <person name="Kearney S.M."/>
            <person name="Perrotta A.R."/>
            <person name="Berdy B."/>
            <person name="Zhao S."/>
            <person name="Lieberman T.D."/>
            <person name="Swanson P.K."/>
            <person name="Smith M."/>
            <person name="Roesemann S."/>
            <person name="Alexander J.E."/>
            <person name="Rich S.A."/>
            <person name="Livny J."/>
            <person name="Vlamakis H."/>
            <person name="Clish C."/>
            <person name="Bullock K."/>
            <person name="Deik A."/>
            <person name="Scott J."/>
            <person name="Pierce K.A."/>
            <person name="Xavier R.J."/>
            <person name="Alm E.J."/>
        </authorList>
    </citation>
    <scope>NUCLEOTIDE SEQUENCE [LARGE SCALE GENOMIC DNA]</scope>
    <source>
        <strain evidence="9 16">BIOML-A6</strain>
    </source>
</reference>
<dbReference type="Proteomes" id="UP000467334">
    <property type="component" value="Unassembled WGS sequence"/>
</dbReference>
<feature type="transmembrane region" description="Helical" evidence="7">
    <location>
        <begin position="298"/>
        <end position="320"/>
    </location>
</feature>
<dbReference type="Gene3D" id="1.20.1250.20">
    <property type="entry name" value="MFS general substrate transporter like domains"/>
    <property type="match status" value="1"/>
</dbReference>
<evidence type="ECO:0000256" key="7">
    <source>
        <dbReference type="SAM" id="Phobius"/>
    </source>
</evidence>
<keyword evidence="4 7" id="KW-0812">Transmembrane</keyword>
<evidence type="ECO:0000313" key="11">
    <source>
        <dbReference type="EMBL" id="RHB31793.1"/>
    </source>
</evidence>
<feature type="transmembrane region" description="Helical" evidence="7">
    <location>
        <begin position="274"/>
        <end position="292"/>
    </location>
</feature>
<evidence type="ECO:0000313" key="16">
    <source>
        <dbReference type="Proteomes" id="UP000467334"/>
    </source>
</evidence>
<evidence type="ECO:0000259" key="8">
    <source>
        <dbReference type="PROSITE" id="PS50850"/>
    </source>
</evidence>
<dbReference type="GO" id="GO:0016020">
    <property type="term" value="C:membrane"/>
    <property type="evidence" value="ECO:0007669"/>
    <property type="project" value="TreeGrafter"/>
</dbReference>
<evidence type="ECO:0000256" key="3">
    <source>
        <dbReference type="ARBA" id="ARBA00022448"/>
    </source>
</evidence>
<evidence type="ECO:0000256" key="1">
    <source>
        <dbReference type="ARBA" id="ARBA00004127"/>
    </source>
</evidence>
<dbReference type="RefSeq" id="WP_060385386.1">
    <property type="nucleotide sequence ID" value="NZ_BAABYC010000001.1"/>
</dbReference>
<dbReference type="Proteomes" id="UP000283482">
    <property type="component" value="Unassembled WGS sequence"/>
</dbReference>
<feature type="transmembrane region" description="Helical" evidence="7">
    <location>
        <begin position="360"/>
        <end position="378"/>
    </location>
</feature>
<dbReference type="InterPro" id="IPR020846">
    <property type="entry name" value="MFS_dom"/>
</dbReference>
<feature type="transmembrane region" description="Helical" evidence="7">
    <location>
        <begin position="44"/>
        <end position="64"/>
    </location>
</feature>
<dbReference type="EMBL" id="LRGC01000003">
    <property type="protein sequence ID" value="KWR56569.1"/>
    <property type="molecule type" value="Genomic_DNA"/>
</dbReference>
<accession>A0A108TB16</accession>
<dbReference type="PATRIC" id="fig|46506.5.peg.946"/>
<gene>
    <name evidence="10" type="ORF">AA415_00878</name>
    <name evidence="11" type="ORF">DW889_03655</name>
    <name evidence="12" type="ORF">DWZ78_02870</name>
    <name evidence="9" type="ORF">F9958_05015</name>
</gene>
<evidence type="ECO:0000313" key="15">
    <source>
        <dbReference type="Proteomes" id="UP000284604"/>
    </source>
</evidence>
<feature type="transmembrane region" description="Helical" evidence="7">
    <location>
        <begin position="332"/>
        <end position="354"/>
    </location>
</feature>
<dbReference type="Proteomes" id="UP000284604">
    <property type="component" value="Unassembled WGS sequence"/>
</dbReference>
<comment type="subcellular location">
    <subcellularLocation>
        <location evidence="1">Endomembrane system</location>
        <topology evidence="1">Multi-pass membrane protein</topology>
    </subcellularLocation>
</comment>
<feature type="transmembrane region" description="Helical" evidence="7">
    <location>
        <begin position="76"/>
        <end position="94"/>
    </location>
</feature>
<keyword evidence="3" id="KW-0813">Transport</keyword>
<feature type="transmembrane region" description="Helical" evidence="7">
    <location>
        <begin position="208"/>
        <end position="229"/>
    </location>
</feature>